<evidence type="ECO:0000313" key="1">
    <source>
        <dbReference type="Proteomes" id="UP000515129"/>
    </source>
</evidence>
<accession>A0A6P6PFM0</accession>
<dbReference type="AlphaFoldDB" id="A0A6P6PFM0"/>
<dbReference type="GeneID" id="113099653"/>
<dbReference type="RefSeq" id="XP_026120326.1">
    <property type="nucleotide sequence ID" value="XM_026264541.1"/>
</dbReference>
<sequence>MVLTVQGSHWSGLCLSWGGRCRQKIHMRRRGRSSVHLMYTVSLNPLSWLSLPDVSVRLPTEASPLLSAAEQFALDEMFDCFICSITPVLIFNGDTLEAKAR</sequence>
<protein>
    <submittedName>
        <fullName evidence="2">Uncharacterized protein LOC113099653 isoform X1</fullName>
    </submittedName>
</protein>
<reference evidence="2" key="1">
    <citation type="submission" date="2025-08" db="UniProtKB">
        <authorList>
            <consortium name="RefSeq"/>
        </authorList>
    </citation>
    <scope>IDENTIFICATION</scope>
    <source>
        <strain evidence="2">Wakin</strain>
        <tissue evidence="2">Muscle</tissue>
    </source>
</reference>
<name>A0A6P6PFM0_CARAU</name>
<keyword evidence="1" id="KW-1185">Reference proteome</keyword>
<organism evidence="1 2">
    <name type="scientific">Carassius auratus</name>
    <name type="common">Goldfish</name>
    <dbReference type="NCBI Taxonomy" id="7957"/>
    <lineage>
        <taxon>Eukaryota</taxon>
        <taxon>Metazoa</taxon>
        <taxon>Chordata</taxon>
        <taxon>Craniata</taxon>
        <taxon>Vertebrata</taxon>
        <taxon>Euteleostomi</taxon>
        <taxon>Actinopterygii</taxon>
        <taxon>Neopterygii</taxon>
        <taxon>Teleostei</taxon>
        <taxon>Ostariophysi</taxon>
        <taxon>Cypriniformes</taxon>
        <taxon>Cyprinidae</taxon>
        <taxon>Cyprininae</taxon>
        <taxon>Carassius</taxon>
    </lineage>
</organism>
<evidence type="ECO:0000313" key="2">
    <source>
        <dbReference type="RefSeq" id="XP_026120326.1"/>
    </source>
</evidence>
<proteinExistence type="predicted"/>
<dbReference type="KEGG" id="caua:113099653"/>
<dbReference type="Proteomes" id="UP000515129">
    <property type="component" value="Unplaced"/>
</dbReference>
<gene>
    <name evidence="2" type="primary">LOC113099653</name>
</gene>